<dbReference type="EMBL" id="JAZGQK010000013">
    <property type="protein sequence ID" value="MEE6260182.1"/>
    <property type="molecule type" value="Genomic_DNA"/>
</dbReference>
<keyword evidence="2" id="KW-1185">Reference proteome</keyword>
<gene>
    <name evidence="1" type="ORF">V1633_16965</name>
</gene>
<name>A0ABU7RUJ2_9ACTN</name>
<dbReference type="Proteomes" id="UP001332243">
    <property type="component" value="Unassembled WGS sequence"/>
</dbReference>
<accession>A0ABU7RUJ2</accession>
<proteinExistence type="predicted"/>
<organism evidence="1 2">
    <name type="scientific">Plantactinospora sonchi</name>
    <dbReference type="NCBI Taxonomy" id="1544735"/>
    <lineage>
        <taxon>Bacteria</taxon>
        <taxon>Bacillati</taxon>
        <taxon>Actinomycetota</taxon>
        <taxon>Actinomycetes</taxon>
        <taxon>Micromonosporales</taxon>
        <taxon>Micromonosporaceae</taxon>
        <taxon>Plantactinospora</taxon>
    </lineage>
</organism>
<dbReference type="RefSeq" id="WP_331215307.1">
    <property type="nucleotide sequence ID" value="NZ_JAZGQK010000013.1"/>
</dbReference>
<evidence type="ECO:0000313" key="2">
    <source>
        <dbReference type="Proteomes" id="UP001332243"/>
    </source>
</evidence>
<dbReference type="Gene3D" id="1.25.40.10">
    <property type="entry name" value="Tetratricopeptide repeat domain"/>
    <property type="match status" value="1"/>
</dbReference>
<reference evidence="1 2" key="1">
    <citation type="submission" date="2024-01" db="EMBL/GenBank/DDBJ databases">
        <title>Genome insights into Plantactinospora sonchi sp. nov.</title>
        <authorList>
            <person name="Wang L."/>
        </authorList>
    </citation>
    <scope>NUCLEOTIDE SEQUENCE [LARGE SCALE GENOMIC DNA]</scope>
    <source>
        <strain evidence="1 2">NEAU-QY2</strain>
    </source>
</reference>
<dbReference type="InterPro" id="IPR011990">
    <property type="entry name" value="TPR-like_helical_dom_sf"/>
</dbReference>
<comment type="caution">
    <text evidence="1">The sequence shown here is derived from an EMBL/GenBank/DDBJ whole genome shotgun (WGS) entry which is preliminary data.</text>
</comment>
<evidence type="ECO:0000313" key="1">
    <source>
        <dbReference type="EMBL" id="MEE6260182.1"/>
    </source>
</evidence>
<protein>
    <recommendedName>
        <fullName evidence="3">Transcriptional regulator</fullName>
    </recommendedName>
</protein>
<evidence type="ECO:0008006" key="3">
    <source>
        <dbReference type="Google" id="ProtNLM"/>
    </source>
</evidence>
<sequence length="425" mass="45476">MAEVERWTGGLACALQASANMTNERFAAWLGIAVRTVAYWHSRPDTVPGQANQDVLTAALKRLSETAQTRFRATISQSAQTPGTTAGSASVTDVVTSAADSISNDPLLTEGTATSESVESLQEDMMLLARSGGMAALDVFRTARRLRDEARSLAERTRRPGVLADLYVVIGQGTSLMASTAFDLGHWNESATLARASTQYADMAGHAALKAWTYGLQMTLANWRNEPDTALTYFARAMRGAPTGEPKFRLRYIASRSHALLGDSASVADVLDAAQRDRDDAEASPDGLSKSVGGEFAFGDARAAACAAAAWLDLRNGDEAARYARAALASYESLPAARRPYSQINGTHIDIAAAHLHMGDRDGAHAALGEVLELPAHKRNVSLTGRLAKVRNLLSVPPWDADPEARQIAERLSAWLAETSARPLQ</sequence>